<dbReference type="PANTHER" id="PTHR33734">
    <property type="entry name" value="LYSM DOMAIN-CONTAINING GPI-ANCHORED PROTEIN 2"/>
    <property type="match status" value="1"/>
</dbReference>
<dbReference type="PANTHER" id="PTHR33734:SF22">
    <property type="entry name" value="MEMBRANE-BOUND LYTIC MUREIN TRANSGLYCOSYLASE D"/>
    <property type="match status" value="1"/>
</dbReference>
<evidence type="ECO:0000256" key="1">
    <source>
        <dbReference type="SAM" id="MobiDB-lite"/>
    </source>
</evidence>
<name>A0AA41QW85_9MICO</name>
<dbReference type="SUPFAM" id="SSF54106">
    <property type="entry name" value="LysM domain"/>
    <property type="match status" value="3"/>
</dbReference>
<feature type="domain" description="LysM" evidence="2">
    <location>
        <begin position="226"/>
        <end position="270"/>
    </location>
</feature>
<dbReference type="InterPro" id="IPR018392">
    <property type="entry name" value="LysM"/>
</dbReference>
<dbReference type="Proteomes" id="UP001165341">
    <property type="component" value="Unassembled WGS sequence"/>
</dbReference>
<dbReference type="CDD" id="cd00118">
    <property type="entry name" value="LysM"/>
    <property type="match status" value="3"/>
</dbReference>
<feature type="domain" description="LysM" evidence="2">
    <location>
        <begin position="157"/>
        <end position="201"/>
    </location>
</feature>
<gene>
    <name evidence="3" type="ORF">MQH31_12460</name>
</gene>
<dbReference type="PROSITE" id="PS51782">
    <property type="entry name" value="LYSM"/>
    <property type="match status" value="3"/>
</dbReference>
<dbReference type="Gene3D" id="3.10.350.10">
    <property type="entry name" value="LysM domain"/>
    <property type="match status" value="3"/>
</dbReference>
<dbReference type="SMART" id="SM00257">
    <property type="entry name" value="LysM"/>
    <property type="match status" value="3"/>
</dbReference>
<feature type="region of interest" description="Disordered" evidence="1">
    <location>
        <begin position="1"/>
        <end position="26"/>
    </location>
</feature>
<proteinExistence type="predicted"/>
<organism evidence="3 4">
    <name type="scientific">Cryobacterium zhongshanensis</name>
    <dbReference type="NCBI Taxonomy" id="2928153"/>
    <lineage>
        <taxon>Bacteria</taxon>
        <taxon>Bacillati</taxon>
        <taxon>Actinomycetota</taxon>
        <taxon>Actinomycetes</taxon>
        <taxon>Micrococcales</taxon>
        <taxon>Microbacteriaceae</taxon>
        <taxon>Cryobacterium</taxon>
    </lineage>
</organism>
<dbReference type="Pfam" id="PF01476">
    <property type="entry name" value="LysM"/>
    <property type="match status" value="3"/>
</dbReference>
<sequence>MTVQASRIVRPPTGSEPAPARRHKSTGVRSRALGLFAALPLAVVCSVAISLNLASPAQAATLSRKPLKVPAQLPASAPTGVPAQRVQSEAAPSQYTVVSGDTVSGIASRFGLSTAAVLARNGLSWSTKIFPGQQLTLADGAAPAAAPAPTPVASELTRYSIVTGDTISGIAAAHGISVAAALSANGLDRASIIFPGQSLVIPSGSAPAAAAPAVALASATTAAPGARHTIATGETVSMIAAATGVSIRAILQANNLGWSSIIYPGQELAIPAAAAESVAAASVTPLPAPAPAPTAALGQVTPLSDEMRANARIIVATGRAAGVSDQGLVVALVAAAQESGLRNVNYGDRDSLGLFQQRPGKGWGSPDQVMDPVRASLAFFGGAGNPNPGVTRGLLDIVGWEGLTVTQAAQAVQLSAFPDYYAKWETSARSWLAELG</sequence>
<comment type="caution">
    <text evidence="3">The sequence shown here is derived from an EMBL/GenBank/DDBJ whole genome shotgun (WGS) entry which is preliminary data.</text>
</comment>
<feature type="domain" description="LysM" evidence="2">
    <location>
        <begin position="93"/>
        <end position="137"/>
    </location>
</feature>
<protein>
    <submittedName>
        <fullName evidence="3">LysM peptidoglycan-binding domain-containing protein</fullName>
    </submittedName>
</protein>
<keyword evidence="4" id="KW-1185">Reference proteome</keyword>
<reference evidence="3" key="1">
    <citation type="submission" date="2022-03" db="EMBL/GenBank/DDBJ databases">
        <title>Cryobacterium sp. nov. strain ZS14-85, isolated from Antarctic soil.</title>
        <authorList>
            <person name="Li J."/>
            <person name="Niu G."/>
        </authorList>
    </citation>
    <scope>NUCLEOTIDE SEQUENCE</scope>
    <source>
        <strain evidence="3">ZS14-85</strain>
    </source>
</reference>
<dbReference type="EMBL" id="JALGAR010000003">
    <property type="protein sequence ID" value="MCI4658619.1"/>
    <property type="molecule type" value="Genomic_DNA"/>
</dbReference>
<evidence type="ECO:0000259" key="2">
    <source>
        <dbReference type="PROSITE" id="PS51782"/>
    </source>
</evidence>
<accession>A0AA41QW85</accession>
<dbReference type="AlphaFoldDB" id="A0AA41QW85"/>
<evidence type="ECO:0000313" key="3">
    <source>
        <dbReference type="EMBL" id="MCI4658619.1"/>
    </source>
</evidence>
<dbReference type="InterPro" id="IPR036779">
    <property type="entry name" value="LysM_dom_sf"/>
</dbReference>
<dbReference type="RefSeq" id="WP_243012311.1">
    <property type="nucleotide sequence ID" value="NZ_JALGAR010000003.1"/>
</dbReference>
<evidence type="ECO:0000313" key="4">
    <source>
        <dbReference type="Proteomes" id="UP001165341"/>
    </source>
</evidence>